<proteinExistence type="predicted"/>
<keyword evidence="3" id="KW-1185">Reference proteome</keyword>
<reference evidence="2" key="2">
    <citation type="journal article" date="2008" name="Genome Biol.">
        <title>Improved genome assembly and evidence-based global gene model set for the chordate Ciona intestinalis: new insight into intron and operon populations.</title>
        <authorList>
            <person name="Satou Y."/>
            <person name="Mineta K."/>
            <person name="Ogasawara M."/>
            <person name="Sasakura Y."/>
            <person name="Shoguchi E."/>
            <person name="Ueno K."/>
            <person name="Yamada L."/>
            <person name="Matsumoto J."/>
            <person name="Wasserscheid J."/>
            <person name="Dewar K."/>
            <person name="Wiley G.B."/>
            <person name="Macmil S.L."/>
            <person name="Roe B.A."/>
            <person name="Zeller R.W."/>
            <person name="Hastings K.E."/>
            <person name="Lemaire P."/>
            <person name="Lindquist E."/>
            <person name="Endo T."/>
            <person name="Hotta K."/>
            <person name="Inaba K."/>
        </authorList>
    </citation>
    <scope>NUCLEOTIDE SEQUENCE [LARGE SCALE GENOMIC DNA]</scope>
    <source>
        <strain evidence="2">wild type</strain>
    </source>
</reference>
<dbReference type="HOGENOM" id="CLU_2739261_0_0_1"/>
<keyword evidence="1" id="KW-0732">Signal</keyword>
<dbReference type="InParanoid" id="H2XKZ1"/>
<dbReference type="Ensembl" id="ENSCINT00000035080.1">
    <property type="protein sequence ID" value="ENSCINP00000030323.1"/>
    <property type="gene ID" value="ENSCING00000024588.1"/>
</dbReference>
<evidence type="ECO:0000313" key="3">
    <source>
        <dbReference type="Proteomes" id="UP000008144"/>
    </source>
</evidence>
<reference evidence="2" key="4">
    <citation type="submission" date="2025-09" db="UniProtKB">
        <authorList>
            <consortium name="Ensembl"/>
        </authorList>
    </citation>
    <scope>IDENTIFICATION</scope>
</reference>
<accession>H2XKZ1</accession>
<sequence>MKWLVLLAVIQVVINKREAGCLSASELSLEPKSDDNIRSGLVHLRELLTDRSFAHSCFSWMQDIHKHLLPL</sequence>
<evidence type="ECO:0000256" key="1">
    <source>
        <dbReference type="SAM" id="SignalP"/>
    </source>
</evidence>
<organism evidence="2 3">
    <name type="scientific">Ciona intestinalis</name>
    <name type="common">Transparent sea squirt</name>
    <name type="synonym">Ascidia intestinalis</name>
    <dbReference type="NCBI Taxonomy" id="7719"/>
    <lineage>
        <taxon>Eukaryota</taxon>
        <taxon>Metazoa</taxon>
        <taxon>Chordata</taxon>
        <taxon>Tunicata</taxon>
        <taxon>Ascidiacea</taxon>
        <taxon>Phlebobranchia</taxon>
        <taxon>Cionidae</taxon>
        <taxon>Ciona</taxon>
    </lineage>
</organism>
<feature type="signal peptide" evidence="1">
    <location>
        <begin position="1"/>
        <end position="19"/>
    </location>
</feature>
<dbReference type="AlphaFoldDB" id="H2XKZ1"/>
<dbReference type="Proteomes" id="UP000008144">
    <property type="component" value="Chromosome 14"/>
</dbReference>
<protein>
    <submittedName>
        <fullName evidence="2">Uncharacterized protein</fullName>
    </submittedName>
</protein>
<name>H2XKZ1_CIOIN</name>
<reference evidence="3" key="1">
    <citation type="journal article" date="2002" name="Science">
        <title>The draft genome of Ciona intestinalis: insights into chordate and vertebrate origins.</title>
        <authorList>
            <person name="Dehal P."/>
            <person name="Satou Y."/>
            <person name="Campbell R.K."/>
            <person name="Chapman J."/>
            <person name="Degnan B."/>
            <person name="De Tomaso A."/>
            <person name="Davidson B."/>
            <person name="Di Gregorio A."/>
            <person name="Gelpke M."/>
            <person name="Goodstein D.M."/>
            <person name="Harafuji N."/>
            <person name="Hastings K.E."/>
            <person name="Ho I."/>
            <person name="Hotta K."/>
            <person name="Huang W."/>
            <person name="Kawashima T."/>
            <person name="Lemaire P."/>
            <person name="Martinez D."/>
            <person name="Meinertzhagen I.A."/>
            <person name="Necula S."/>
            <person name="Nonaka M."/>
            <person name="Putnam N."/>
            <person name="Rash S."/>
            <person name="Saiga H."/>
            <person name="Satake M."/>
            <person name="Terry A."/>
            <person name="Yamada L."/>
            <person name="Wang H.G."/>
            <person name="Awazu S."/>
            <person name="Azumi K."/>
            <person name="Boore J."/>
            <person name="Branno M."/>
            <person name="Chin-Bow S."/>
            <person name="DeSantis R."/>
            <person name="Doyle S."/>
            <person name="Francino P."/>
            <person name="Keys D.N."/>
            <person name="Haga S."/>
            <person name="Hayashi H."/>
            <person name="Hino K."/>
            <person name="Imai K.S."/>
            <person name="Inaba K."/>
            <person name="Kano S."/>
            <person name="Kobayashi K."/>
            <person name="Kobayashi M."/>
            <person name="Lee B.I."/>
            <person name="Makabe K.W."/>
            <person name="Manohar C."/>
            <person name="Matassi G."/>
            <person name="Medina M."/>
            <person name="Mochizuki Y."/>
            <person name="Mount S."/>
            <person name="Morishita T."/>
            <person name="Miura S."/>
            <person name="Nakayama A."/>
            <person name="Nishizaka S."/>
            <person name="Nomoto H."/>
            <person name="Ohta F."/>
            <person name="Oishi K."/>
            <person name="Rigoutsos I."/>
            <person name="Sano M."/>
            <person name="Sasaki A."/>
            <person name="Sasakura Y."/>
            <person name="Shoguchi E."/>
            <person name="Shin-i T."/>
            <person name="Spagnuolo A."/>
            <person name="Stainier D."/>
            <person name="Suzuki M.M."/>
            <person name="Tassy O."/>
            <person name="Takatori N."/>
            <person name="Tokuoka M."/>
            <person name="Yagi K."/>
            <person name="Yoshizaki F."/>
            <person name="Wada S."/>
            <person name="Zhang C."/>
            <person name="Hyatt P.D."/>
            <person name="Larimer F."/>
            <person name="Detter C."/>
            <person name="Doggett N."/>
            <person name="Glavina T."/>
            <person name="Hawkins T."/>
            <person name="Richardson P."/>
            <person name="Lucas S."/>
            <person name="Kohara Y."/>
            <person name="Levine M."/>
            <person name="Satoh N."/>
            <person name="Rokhsar D.S."/>
        </authorList>
    </citation>
    <scope>NUCLEOTIDE SEQUENCE [LARGE SCALE GENOMIC DNA]</scope>
</reference>
<feature type="chain" id="PRO_5003577205" evidence="1">
    <location>
        <begin position="20"/>
        <end position="71"/>
    </location>
</feature>
<evidence type="ECO:0000313" key="2">
    <source>
        <dbReference type="Ensembl" id="ENSCINP00000030323.1"/>
    </source>
</evidence>
<dbReference type="EMBL" id="EAAA01001218">
    <property type="status" value="NOT_ANNOTATED_CDS"/>
    <property type="molecule type" value="Genomic_DNA"/>
</dbReference>
<reference evidence="2" key="3">
    <citation type="submission" date="2025-08" db="UniProtKB">
        <authorList>
            <consortium name="Ensembl"/>
        </authorList>
    </citation>
    <scope>IDENTIFICATION</scope>
</reference>